<organism evidence="1 2">
    <name type="scientific">Brachionus plicatilis</name>
    <name type="common">Marine rotifer</name>
    <name type="synonym">Brachionus muelleri</name>
    <dbReference type="NCBI Taxonomy" id="10195"/>
    <lineage>
        <taxon>Eukaryota</taxon>
        <taxon>Metazoa</taxon>
        <taxon>Spiralia</taxon>
        <taxon>Gnathifera</taxon>
        <taxon>Rotifera</taxon>
        <taxon>Eurotatoria</taxon>
        <taxon>Monogononta</taxon>
        <taxon>Pseudotrocha</taxon>
        <taxon>Ploima</taxon>
        <taxon>Brachionidae</taxon>
        <taxon>Brachionus</taxon>
    </lineage>
</organism>
<sequence length="167" mass="19409">MCLAHKNGRLWQNEIAKLLGVSPKCVSSTEKRYEETSSVSNRSSSGRPWKLTLRDENYIFREIRKDPTSSYQKLATDFNSKTQGWCNQRLNGTVNDYSRVIFRDESNFQVFNQRLSFERSCLVSAVKSLRALAWKIQLSRLGLDHGMPLVVEREHLPLTQERLITRN</sequence>
<dbReference type="AlphaFoldDB" id="A0A3M7RKB5"/>
<keyword evidence="1" id="KW-0238">DNA-binding</keyword>
<evidence type="ECO:0000313" key="1">
    <source>
        <dbReference type="EMBL" id="RNA24013.1"/>
    </source>
</evidence>
<dbReference type="Proteomes" id="UP000276133">
    <property type="component" value="Unassembled WGS sequence"/>
</dbReference>
<dbReference type="EMBL" id="REGN01003181">
    <property type="protein sequence ID" value="RNA24013.1"/>
    <property type="molecule type" value="Genomic_DNA"/>
</dbReference>
<reference evidence="1 2" key="1">
    <citation type="journal article" date="2018" name="Sci. Rep.">
        <title>Genomic signatures of local adaptation to the degree of environmental predictability in rotifers.</title>
        <authorList>
            <person name="Franch-Gras L."/>
            <person name="Hahn C."/>
            <person name="Garcia-Roger E.M."/>
            <person name="Carmona M.J."/>
            <person name="Serra M."/>
            <person name="Gomez A."/>
        </authorList>
    </citation>
    <scope>NUCLEOTIDE SEQUENCE [LARGE SCALE GENOMIC DNA]</scope>
    <source>
        <strain evidence="1">HYR1</strain>
    </source>
</reference>
<proteinExistence type="predicted"/>
<keyword evidence="1" id="KW-0371">Homeobox</keyword>
<dbReference type="SUPFAM" id="SSF46689">
    <property type="entry name" value="Homeodomain-like"/>
    <property type="match status" value="1"/>
</dbReference>
<keyword evidence="2" id="KW-1185">Reference proteome</keyword>
<evidence type="ECO:0000313" key="2">
    <source>
        <dbReference type="Proteomes" id="UP000276133"/>
    </source>
</evidence>
<comment type="caution">
    <text evidence="1">The sequence shown here is derived from an EMBL/GenBank/DDBJ whole genome shotgun (WGS) entry which is preliminary data.</text>
</comment>
<dbReference type="InterPro" id="IPR009057">
    <property type="entry name" value="Homeodomain-like_sf"/>
</dbReference>
<dbReference type="GO" id="GO:0003677">
    <property type="term" value="F:DNA binding"/>
    <property type="evidence" value="ECO:0007669"/>
    <property type="project" value="UniProtKB-KW"/>
</dbReference>
<protein>
    <submittedName>
        <fullName evidence="1">Homeodomain-like DNA binding domain-containing transcription</fullName>
    </submittedName>
</protein>
<accession>A0A3M7RKB5</accession>
<gene>
    <name evidence="1" type="ORF">BpHYR1_001151</name>
</gene>
<name>A0A3M7RKB5_BRAPC</name>